<feature type="domain" description="Cupin type-2" evidence="2">
    <location>
        <begin position="42"/>
        <end position="109"/>
    </location>
</feature>
<dbReference type="HOGENOM" id="CLU_116722_4_1_9"/>
<evidence type="ECO:0000259" key="2">
    <source>
        <dbReference type="Pfam" id="PF07883"/>
    </source>
</evidence>
<dbReference type="Pfam" id="PF07883">
    <property type="entry name" value="Cupin_2"/>
    <property type="match status" value="1"/>
</dbReference>
<sequence>MSTNKIEEIKKENVSDGEKIKGTVKQVLTTEDEGISNIRMRYFTVEPGGHTPWHKHDWEHENYFVRGKGILVTKEEEIEVQPGMSGYVEANKMHQFKNPYDESFEFICLIPVAEE</sequence>
<organism evidence="3 4">
    <name type="scientific">Acetohalobium arabaticum (strain ATCC 49924 / DSM 5501 / Z-7288)</name>
    <dbReference type="NCBI Taxonomy" id="574087"/>
    <lineage>
        <taxon>Bacteria</taxon>
        <taxon>Bacillati</taxon>
        <taxon>Bacillota</taxon>
        <taxon>Clostridia</taxon>
        <taxon>Halanaerobiales</taxon>
        <taxon>Halobacteroidaceae</taxon>
        <taxon>Acetohalobium</taxon>
    </lineage>
</organism>
<dbReference type="InterPro" id="IPR051610">
    <property type="entry name" value="GPI/OXD"/>
</dbReference>
<dbReference type="OrthoDB" id="9791297at2"/>
<reference evidence="3 4" key="1">
    <citation type="journal article" date="2010" name="Stand. Genomic Sci.">
        <title>Complete genome sequence of Acetohalobium arabaticum type strain (Z-7288).</title>
        <authorList>
            <person name="Sikorski J."/>
            <person name="Lapidus A."/>
            <person name="Chertkov O."/>
            <person name="Lucas S."/>
            <person name="Copeland A."/>
            <person name="Glavina Del Rio T."/>
            <person name="Nolan M."/>
            <person name="Tice H."/>
            <person name="Cheng J.F."/>
            <person name="Han C."/>
            <person name="Brambilla E."/>
            <person name="Pitluck S."/>
            <person name="Liolios K."/>
            <person name="Ivanova N."/>
            <person name="Mavromatis K."/>
            <person name="Mikhailova N."/>
            <person name="Pati A."/>
            <person name="Bruce D."/>
            <person name="Detter C."/>
            <person name="Tapia R."/>
            <person name="Goodwin L."/>
            <person name="Chen A."/>
            <person name="Palaniappan K."/>
            <person name="Land M."/>
            <person name="Hauser L."/>
            <person name="Chang Y.J."/>
            <person name="Jeffries C.D."/>
            <person name="Rohde M."/>
            <person name="Goker M."/>
            <person name="Spring S."/>
            <person name="Woyke T."/>
            <person name="Bristow J."/>
            <person name="Eisen J.A."/>
            <person name="Markowitz V."/>
            <person name="Hugenholtz P."/>
            <person name="Kyrpides N.C."/>
            <person name="Klenk H.P."/>
        </authorList>
    </citation>
    <scope>NUCLEOTIDE SEQUENCE [LARGE SCALE GENOMIC DNA]</scope>
    <source>
        <strain evidence="4">ATCC 49924 / DSM 5501 / Z-7288</strain>
    </source>
</reference>
<dbReference type="STRING" id="574087.Acear_1384"/>
<protein>
    <submittedName>
        <fullName evidence="3">Cupin 2 conserved barrel domain protein</fullName>
    </submittedName>
</protein>
<dbReference type="Proteomes" id="UP000001661">
    <property type="component" value="Chromosome"/>
</dbReference>
<name>D9QQV3_ACEAZ</name>
<dbReference type="eggNOG" id="COG1917">
    <property type="taxonomic scope" value="Bacteria"/>
</dbReference>
<gene>
    <name evidence="3" type="ordered locus">Acear_1384</name>
</gene>
<evidence type="ECO:0000256" key="1">
    <source>
        <dbReference type="ARBA" id="ARBA00022723"/>
    </source>
</evidence>
<dbReference type="SUPFAM" id="SSF51182">
    <property type="entry name" value="RmlC-like cupins"/>
    <property type="match status" value="1"/>
</dbReference>
<dbReference type="KEGG" id="aar:Acear_1384"/>
<proteinExistence type="predicted"/>
<dbReference type="PANTHER" id="PTHR35848">
    <property type="entry name" value="OXALATE-BINDING PROTEIN"/>
    <property type="match status" value="1"/>
</dbReference>
<keyword evidence="1" id="KW-0479">Metal-binding</keyword>
<dbReference type="GO" id="GO:0046872">
    <property type="term" value="F:metal ion binding"/>
    <property type="evidence" value="ECO:0007669"/>
    <property type="project" value="UniProtKB-KW"/>
</dbReference>
<dbReference type="CDD" id="cd02222">
    <property type="entry name" value="cupin_TM1459-like"/>
    <property type="match status" value="1"/>
</dbReference>
<accession>D9QQV3</accession>
<dbReference type="InterPro" id="IPR014710">
    <property type="entry name" value="RmlC-like_jellyroll"/>
</dbReference>
<dbReference type="RefSeq" id="WP_013278339.1">
    <property type="nucleotide sequence ID" value="NC_014378.1"/>
</dbReference>
<keyword evidence="4" id="KW-1185">Reference proteome</keyword>
<dbReference type="InterPro" id="IPR011051">
    <property type="entry name" value="RmlC_Cupin_sf"/>
</dbReference>
<dbReference type="EMBL" id="CP002105">
    <property type="protein sequence ID" value="ADL12894.1"/>
    <property type="molecule type" value="Genomic_DNA"/>
</dbReference>
<dbReference type="Gene3D" id="2.60.120.10">
    <property type="entry name" value="Jelly Rolls"/>
    <property type="match status" value="1"/>
</dbReference>
<dbReference type="PANTHER" id="PTHR35848:SF6">
    <property type="entry name" value="CUPIN TYPE-2 DOMAIN-CONTAINING PROTEIN"/>
    <property type="match status" value="1"/>
</dbReference>
<dbReference type="AlphaFoldDB" id="D9QQV3"/>
<evidence type="ECO:0000313" key="3">
    <source>
        <dbReference type="EMBL" id="ADL12894.1"/>
    </source>
</evidence>
<evidence type="ECO:0000313" key="4">
    <source>
        <dbReference type="Proteomes" id="UP000001661"/>
    </source>
</evidence>
<dbReference type="InterPro" id="IPR013096">
    <property type="entry name" value="Cupin_2"/>
</dbReference>